<dbReference type="InterPro" id="IPR018391">
    <property type="entry name" value="PQQ_b-propeller_rpt"/>
</dbReference>
<dbReference type="RefSeq" id="WP_399655332.1">
    <property type="nucleotide sequence ID" value="NZ_JBITYG010000010.1"/>
</dbReference>
<dbReference type="PROSITE" id="PS00107">
    <property type="entry name" value="PROTEIN_KINASE_ATP"/>
    <property type="match status" value="1"/>
</dbReference>
<dbReference type="InterPro" id="IPR017441">
    <property type="entry name" value="Protein_kinase_ATP_BS"/>
</dbReference>
<evidence type="ECO:0000259" key="7">
    <source>
        <dbReference type="PROSITE" id="PS50011"/>
    </source>
</evidence>
<dbReference type="CDD" id="cd14014">
    <property type="entry name" value="STKc_PknB_like"/>
    <property type="match status" value="1"/>
</dbReference>
<dbReference type="Gene3D" id="1.10.510.10">
    <property type="entry name" value="Transferase(Phosphotransferase) domain 1"/>
    <property type="match status" value="1"/>
</dbReference>
<evidence type="ECO:0000256" key="2">
    <source>
        <dbReference type="ARBA" id="ARBA00022741"/>
    </source>
</evidence>
<dbReference type="SMART" id="SM00220">
    <property type="entry name" value="S_TKc"/>
    <property type="match status" value="1"/>
</dbReference>
<dbReference type="Gene3D" id="3.30.200.20">
    <property type="entry name" value="Phosphorylase Kinase, domain 1"/>
    <property type="match status" value="1"/>
</dbReference>
<feature type="region of interest" description="Disordered" evidence="6">
    <location>
        <begin position="297"/>
        <end position="325"/>
    </location>
</feature>
<dbReference type="EC" id="2.7.11.1" evidence="8"/>
<comment type="caution">
    <text evidence="8">The sequence shown here is derived from an EMBL/GenBank/DDBJ whole genome shotgun (WGS) entry which is preliminary data.</text>
</comment>
<dbReference type="InterPro" id="IPR011009">
    <property type="entry name" value="Kinase-like_dom_sf"/>
</dbReference>
<keyword evidence="1 8" id="KW-0808">Transferase</keyword>
<keyword evidence="9" id="KW-1185">Reference proteome</keyword>
<evidence type="ECO:0000256" key="4">
    <source>
        <dbReference type="ARBA" id="ARBA00022840"/>
    </source>
</evidence>
<dbReference type="Gene3D" id="2.40.128.630">
    <property type="match status" value="1"/>
</dbReference>
<protein>
    <submittedName>
        <fullName evidence="8">Serine/threonine-protein kinase</fullName>
        <ecNumber evidence="8">2.7.11.1</ecNumber>
    </submittedName>
</protein>
<dbReference type="PROSITE" id="PS50011">
    <property type="entry name" value="PROTEIN_KINASE_DOM"/>
    <property type="match status" value="1"/>
</dbReference>
<evidence type="ECO:0000313" key="9">
    <source>
        <dbReference type="Proteomes" id="UP001614394"/>
    </source>
</evidence>
<dbReference type="PROSITE" id="PS00108">
    <property type="entry name" value="PROTEIN_KINASE_ST"/>
    <property type="match status" value="1"/>
</dbReference>
<dbReference type="InterPro" id="IPR008271">
    <property type="entry name" value="Ser/Thr_kinase_AS"/>
</dbReference>
<evidence type="ECO:0000256" key="6">
    <source>
        <dbReference type="SAM" id="MobiDB-lite"/>
    </source>
</evidence>
<dbReference type="SUPFAM" id="SSF50998">
    <property type="entry name" value="Quinoprotein alcohol dehydrogenase-like"/>
    <property type="match status" value="2"/>
</dbReference>
<dbReference type="PANTHER" id="PTHR43289:SF34">
    <property type="entry name" value="SERINE_THREONINE-PROTEIN KINASE YBDM-RELATED"/>
    <property type="match status" value="1"/>
</dbReference>
<sequence>MQPLEPEDPQSLGAYRLLGRLGAGGMGRVYLARSPGGRTVAVKVVRPELAEDAQFRARFRHEVEIARAVSGAYTAPVVDADTEGRLPWLATAYVLGPPLNEVIEQHGPLPEASVRALGAGLAEALVVIHGAGLVHRDLKPSNVLLAADGPRVIDFGIARAVDGDRMTSTGVVVGSPGFIPPEQAVGEVAGPAGDVFSLGVVLAYAATGQQPFGVGTAASLLYQVVHGTPNLTEVPASLRPLVLACLQKDPAQRPTPRQISEALAPDGAASVLHNWLPGPVSSTIAQHASRILDLDTPAHGTGAAAEPPQHRTPDGAPAPRTPTTLDQTALEPAAGAAGASGARSRRGFLALGAGIAVAAAGGGAVWAYSGKGGKDPVVDPTGSVTNSGAPTPDPVFTTPANGMSPKALWRKPAKPLSLKYGVPAEVFGNLMVVLGNPLIAHDIVSGEQKWSTPDVADLSREIVSGHGLLFFRSPEANGDFVGISPVNGKEVWRSNLGGRLTDPRPIAADDKHVYLIATIQDPDATETSKTRTVVAAVDIGTRKMLWQQERDPGAGDWDVSATTDGSYLVYADNNYNVTVREVAHGNQVWTKKVGEDAAYRPVLHGDKVVIGGKSMRGYDLKNGTERWSVPAQHKNGFSSPLSVADGVVYGTVVLKGVWAVDAKSGHVIWQRELTDSSAPLQFVRAGDSVYGVSYFQTGGIFAFDAKSGAPRWIYRNSTNEALSEDKGGPGVWTLTAAGKRLLVVHGDLLYALPAV</sequence>
<evidence type="ECO:0000256" key="3">
    <source>
        <dbReference type="ARBA" id="ARBA00022777"/>
    </source>
</evidence>
<dbReference type="InterPro" id="IPR015943">
    <property type="entry name" value="WD40/YVTN_repeat-like_dom_sf"/>
</dbReference>
<keyword evidence="4 5" id="KW-0067">ATP-binding</keyword>
<organism evidence="8 9">
    <name type="scientific">Streptomyces fildesensis</name>
    <dbReference type="NCBI Taxonomy" id="375757"/>
    <lineage>
        <taxon>Bacteria</taxon>
        <taxon>Bacillati</taxon>
        <taxon>Actinomycetota</taxon>
        <taxon>Actinomycetes</taxon>
        <taxon>Kitasatosporales</taxon>
        <taxon>Streptomycetaceae</taxon>
        <taxon>Streptomyces</taxon>
    </lineage>
</organism>
<name>A0ABW8CE35_9ACTN</name>
<dbReference type="Pfam" id="PF13360">
    <property type="entry name" value="PQQ_2"/>
    <property type="match status" value="1"/>
</dbReference>
<dbReference type="SMART" id="SM00564">
    <property type="entry name" value="PQQ"/>
    <property type="match status" value="6"/>
</dbReference>
<dbReference type="GO" id="GO:0004674">
    <property type="term" value="F:protein serine/threonine kinase activity"/>
    <property type="evidence" value="ECO:0007669"/>
    <property type="project" value="UniProtKB-EC"/>
</dbReference>
<accession>A0ABW8CE35</accession>
<evidence type="ECO:0000256" key="1">
    <source>
        <dbReference type="ARBA" id="ARBA00022679"/>
    </source>
</evidence>
<dbReference type="EMBL" id="JBITYG010000010">
    <property type="protein sequence ID" value="MFI9104720.1"/>
    <property type="molecule type" value="Genomic_DNA"/>
</dbReference>
<evidence type="ECO:0000313" key="8">
    <source>
        <dbReference type="EMBL" id="MFI9104720.1"/>
    </source>
</evidence>
<keyword evidence="3 8" id="KW-0418">Kinase</keyword>
<proteinExistence type="predicted"/>
<dbReference type="Pfam" id="PF00069">
    <property type="entry name" value="Pkinase"/>
    <property type="match status" value="1"/>
</dbReference>
<evidence type="ECO:0000256" key="5">
    <source>
        <dbReference type="PROSITE-ProRule" id="PRU10141"/>
    </source>
</evidence>
<reference evidence="8 9" key="1">
    <citation type="submission" date="2024-10" db="EMBL/GenBank/DDBJ databases">
        <title>The Natural Products Discovery Center: Release of the First 8490 Sequenced Strains for Exploring Actinobacteria Biosynthetic Diversity.</title>
        <authorList>
            <person name="Kalkreuter E."/>
            <person name="Kautsar S.A."/>
            <person name="Yang D."/>
            <person name="Bader C.D."/>
            <person name="Teijaro C.N."/>
            <person name="Fluegel L."/>
            <person name="Davis C.M."/>
            <person name="Simpson J.R."/>
            <person name="Lauterbach L."/>
            <person name="Steele A.D."/>
            <person name="Gui C."/>
            <person name="Meng S."/>
            <person name="Li G."/>
            <person name="Viehrig K."/>
            <person name="Ye F."/>
            <person name="Su P."/>
            <person name="Kiefer A.F."/>
            <person name="Nichols A."/>
            <person name="Cepeda A.J."/>
            <person name="Yan W."/>
            <person name="Fan B."/>
            <person name="Jiang Y."/>
            <person name="Adhikari A."/>
            <person name="Zheng C.-J."/>
            <person name="Schuster L."/>
            <person name="Cowan T.M."/>
            <person name="Smanski M.J."/>
            <person name="Chevrette M.G."/>
            <person name="De Carvalho L.P.S."/>
            <person name="Shen B."/>
        </authorList>
    </citation>
    <scope>NUCLEOTIDE SEQUENCE [LARGE SCALE GENOMIC DNA]</scope>
    <source>
        <strain evidence="8 9">NPDC053399</strain>
    </source>
</reference>
<dbReference type="InterPro" id="IPR011047">
    <property type="entry name" value="Quinoprotein_ADH-like_sf"/>
</dbReference>
<dbReference type="Proteomes" id="UP001614394">
    <property type="component" value="Unassembled WGS sequence"/>
</dbReference>
<dbReference type="InterPro" id="IPR002372">
    <property type="entry name" value="PQQ_rpt_dom"/>
</dbReference>
<keyword evidence="2 5" id="KW-0547">Nucleotide-binding</keyword>
<dbReference type="Gene3D" id="2.130.10.10">
    <property type="entry name" value="YVTN repeat-like/Quinoprotein amine dehydrogenase"/>
    <property type="match status" value="1"/>
</dbReference>
<feature type="binding site" evidence="5">
    <location>
        <position position="43"/>
    </location>
    <ligand>
        <name>ATP</name>
        <dbReference type="ChEBI" id="CHEBI:30616"/>
    </ligand>
</feature>
<gene>
    <name evidence="8" type="ORF">ACIGXA_29825</name>
</gene>
<dbReference type="PANTHER" id="PTHR43289">
    <property type="entry name" value="MITOGEN-ACTIVATED PROTEIN KINASE KINASE KINASE 20-RELATED"/>
    <property type="match status" value="1"/>
</dbReference>
<feature type="domain" description="Protein kinase" evidence="7">
    <location>
        <begin position="15"/>
        <end position="276"/>
    </location>
</feature>
<dbReference type="InterPro" id="IPR000719">
    <property type="entry name" value="Prot_kinase_dom"/>
</dbReference>
<dbReference type="SUPFAM" id="SSF56112">
    <property type="entry name" value="Protein kinase-like (PK-like)"/>
    <property type="match status" value="1"/>
</dbReference>